<comment type="caution">
    <text evidence="6">The sequence shown here is derived from an EMBL/GenBank/DDBJ whole genome shotgun (WGS) entry which is preliminary data.</text>
</comment>
<keyword evidence="7" id="KW-1185">Reference proteome</keyword>
<proteinExistence type="inferred from homology"/>
<dbReference type="Gene3D" id="1.10.100.10">
    <property type="entry name" value="Insulin-like"/>
    <property type="match status" value="1"/>
</dbReference>
<dbReference type="InterPro" id="IPR036438">
    <property type="entry name" value="Insulin-like_sf"/>
</dbReference>
<evidence type="ECO:0000256" key="1">
    <source>
        <dbReference type="ARBA" id="ARBA00004398"/>
    </source>
</evidence>
<organism evidence="6 7">
    <name type="scientific">Biomphalaria pfeifferi</name>
    <name type="common">Bloodfluke planorb</name>
    <name type="synonym">Freshwater snail</name>
    <dbReference type="NCBI Taxonomy" id="112525"/>
    <lineage>
        <taxon>Eukaryota</taxon>
        <taxon>Metazoa</taxon>
        <taxon>Spiralia</taxon>
        <taxon>Lophotrochozoa</taxon>
        <taxon>Mollusca</taxon>
        <taxon>Gastropoda</taxon>
        <taxon>Heterobranchia</taxon>
        <taxon>Euthyneura</taxon>
        <taxon>Panpulmonata</taxon>
        <taxon>Hygrophila</taxon>
        <taxon>Lymnaeoidea</taxon>
        <taxon>Planorbidae</taxon>
        <taxon>Biomphalaria</taxon>
    </lineage>
</organism>
<protein>
    <submittedName>
        <fullName evidence="6">Molluscan insulin-related peptide 3</fullName>
    </submittedName>
</protein>
<dbReference type="PROSITE" id="PS00262">
    <property type="entry name" value="INSULIN"/>
    <property type="match status" value="1"/>
</dbReference>
<evidence type="ECO:0000256" key="4">
    <source>
        <dbReference type="RuleBase" id="RU000406"/>
    </source>
</evidence>
<evidence type="ECO:0000313" key="7">
    <source>
        <dbReference type="Proteomes" id="UP001233172"/>
    </source>
</evidence>
<dbReference type="Pfam" id="PF00049">
    <property type="entry name" value="Insulin"/>
    <property type="match status" value="1"/>
</dbReference>
<keyword evidence="3" id="KW-0968">Cytoplasmic vesicle</keyword>
<keyword evidence="4" id="KW-0964">Secreted</keyword>
<dbReference type="InterPro" id="IPR016179">
    <property type="entry name" value="Insulin-like"/>
</dbReference>
<comment type="subcellular location">
    <subcellularLocation>
        <location evidence="1">Cytoplasmic vesicle</location>
        <location evidence="1">Secretory vesicle</location>
    </subcellularLocation>
    <subcellularLocation>
        <location evidence="4">Secreted</location>
    </subcellularLocation>
</comment>
<name>A0AAD8B937_BIOPF</name>
<accession>A0AAD8B937</accession>
<dbReference type="InterPro" id="IPR022353">
    <property type="entry name" value="Insulin_CS"/>
</dbReference>
<evidence type="ECO:0000259" key="5">
    <source>
        <dbReference type="SMART" id="SM00078"/>
    </source>
</evidence>
<gene>
    <name evidence="6" type="ORF">Bpfe_020404</name>
</gene>
<feature type="domain" description="Insulin-like" evidence="5">
    <location>
        <begin position="128"/>
        <end position="203"/>
    </location>
</feature>
<comment type="similarity">
    <text evidence="2 4">Belongs to the insulin family.</text>
</comment>
<dbReference type="SMART" id="SM00078">
    <property type="entry name" value="IlGF"/>
    <property type="match status" value="1"/>
</dbReference>
<dbReference type="Proteomes" id="UP001233172">
    <property type="component" value="Unassembled WGS sequence"/>
</dbReference>
<sequence>MAWTGFGTTEHTNTHTNNLHKCDKRKSCGNVHLPLGCPEKNKRGAAITVQSHLKRAGMGMCSNEVIVTKSFFCSRYGSNLYPGNEMSSDLTNANLFLTTALLVLVLGVTQTNGVQTKVCTSFDRPHARGICGSRLPDTVQALCSIYSQRAKRDTMSEPVDSLADISLHKPNALSFLRKRESGMNIVCECCINRCDVYEMLDYCQSG</sequence>
<reference evidence="6" key="2">
    <citation type="submission" date="2023-04" db="EMBL/GenBank/DDBJ databases">
        <authorList>
            <person name="Bu L."/>
            <person name="Lu L."/>
            <person name="Laidemitt M.R."/>
            <person name="Zhang S.M."/>
            <person name="Mutuku M."/>
            <person name="Mkoji G."/>
            <person name="Steinauer M."/>
            <person name="Loker E.S."/>
        </authorList>
    </citation>
    <scope>NUCLEOTIDE SEQUENCE</scope>
    <source>
        <strain evidence="6">KasaAsao</strain>
        <tissue evidence="6">Whole Snail</tissue>
    </source>
</reference>
<dbReference type="AlphaFoldDB" id="A0AAD8B937"/>
<dbReference type="GO" id="GO:0005179">
    <property type="term" value="F:hormone activity"/>
    <property type="evidence" value="ECO:0007669"/>
    <property type="project" value="InterPro"/>
</dbReference>
<evidence type="ECO:0000256" key="2">
    <source>
        <dbReference type="ARBA" id="ARBA00009034"/>
    </source>
</evidence>
<evidence type="ECO:0000256" key="3">
    <source>
        <dbReference type="ARBA" id="ARBA00023329"/>
    </source>
</evidence>
<dbReference type="GO" id="GO:0005576">
    <property type="term" value="C:extracellular region"/>
    <property type="evidence" value="ECO:0007669"/>
    <property type="project" value="UniProtKB-SubCell"/>
</dbReference>
<dbReference type="EMBL" id="JASAOG010000117">
    <property type="protein sequence ID" value="KAK0050186.1"/>
    <property type="molecule type" value="Genomic_DNA"/>
</dbReference>
<evidence type="ECO:0000313" key="6">
    <source>
        <dbReference type="EMBL" id="KAK0050186.1"/>
    </source>
</evidence>
<reference evidence="6" key="1">
    <citation type="journal article" date="2023" name="PLoS Negl. Trop. Dis.">
        <title>A genome sequence for Biomphalaria pfeifferi, the major vector snail for the human-infecting parasite Schistosoma mansoni.</title>
        <authorList>
            <person name="Bu L."/>
            <person name="Lu L."/>
            <person name="Laidemitt M.R."/>
            <person name="Zhang S.M."/>
            <person name="Mutuku M."/>
            <person name="Mkoji G."/>
            <person name="Steinauer M."/>
            <person name="Loker E.S."/>
        </authorList>
    </citation>
    <scope>NUCLEOTIDE SEQUENCE</scope>
    <source>
        <strain evidence="6">KasaAsao</strain>
    </source>
</reference>
<dbReference type="SUPFAM" id="SSF56994">
    <property type="entry name" value="Insulin-like"/>
    <property type="match status" value="1"/>
</dbReference>